<gene>
    <name evidence="1" type="ORF">CLOSYM_04714</name>
</gene>
<evidence type="ECO:0000313" key="2">
    <source>
        <dbReference type="Proteomes" id="UP000016491"/>
    </source>
</evidence>
<organism evidence="1 2">
    <name type="scientific">[Clostridium] symbiosum ATCC 14940</name>
    <dbReference type="NCBI Taxonomy" id="411472"/>
    <lineage>
        <taxon>Bacteria</taxon>
        <taxon>Bacillati</taxon>
        <taxon>Bacillota</taxon>
        <taxon>Clostridia</taxon>
        <taxon>Lachnospirales</taxon>
        <taxon>Lachnospiraceae</taxon>
        <taxon>Otoolea</taxon>
    </lineage>
</organism>
<accession>A0ABC9TRF1</accession>
<dbReference type="RefSeq" id="WP_021642013.1">
    <property type="nucleotide sequence ID" value="NZ_KE992895.1"/>
</dbReference>
<dbReference type="AlphaFoldDB" id="A0ABC9TRF1"/>
<comment type="caution">
    <text evidence="1">The sequence shown here is derived from an EMBL/GenBank/DDBJ whole genome shotgun (WGS) entry which is preliminary data.</text>
</comment>
<protein>
    <recommendedName>
        <fullName evidence="3">DUF1963 domain-containing protein</fullName>
    </recommendedName>
</protein>
<evidence type="ECO:0000313" key="1">
    <source>
        <dbReference type="EMBL" id="ERI73686.1"/>
    </source>
</evidence>
<reference evidence="1 2" key="1">
    <citation type="submission" date="2013-07" db="EMBL/GenBank/DDBJ databases">
        <authorList>
            <person name="Weinstock G."/>
            <person name="Sodergren E."/>
            <person name="Wylie T."/>
            <person name="Fulton L."/>
            <person name="Fulton R."/>
            <person name="Fronick C."/>
            <person name="O'Laughlin M."/>
            <person name="Godfrey J."/>
            <person name="Miner T."/>
            <person name="Herter B."/>
            <person name="Appelbaum E."/>
            <person name="Cordes M."/>
            <person name="Lek S."/>
            <person name="Wollam A."/>
            <person name="Pepin K.H."/>
            <person name="Palsikar V.B."/>
            <person name="Mitreva M."/>
            <person name="Wilson R.K."/>
        </authorList>
    </citation>
    <scope>NUCLEOTIDE SEQUENCE [LARGE SCALE GENOMIC DNA]</scope>
    <source>
        <strain evidence="1 2">ATCC 14940</strain>
    </source>
</reference>
<dbReference type="Proteomes" id="UP000016491">
    <property type="component" value="Unassembled WGS sequence"/>
</dbReference>
<dbReference type="Pfam" id="PF09234">
    <property type="entry name" value="DUF1963"/>
    <property type="match status" value="1"/>
</dbReference>
<dbReference type="InterPro" id="IPR035948">
    <property type="entry name" value="YwqG-like_sf"/>
</dbReference>
<dbReference type="InterPro" id="IPR015315">
    <property type="entry name" value="DUF1963"/>
</dbReference>
<name>A0ABC9TRF1_CLOSY</name>
<sequence>MRAYKIDGFISGSGDEKFITKFGGQPDWIESPQWPVSIPWDNRPLKFIGQIRLNDFYSELENLTLAYIFLTQPEDKADPFFDPDIIFPDEGENAVIIQPNGKIPEYVYIDNFRIGPTVDSQTIWIPQTTEIEEIESTEFKQIDIDKFCGFPAFFQNSEVEADKRLLLQLHTNWLPFYINAGGSPTMFTFLNDKKNEALLLIEDI</sequence>
<dbReference type="Gene3D" id="2.30.320.10">
    <property type="entry name" value="YwqG-like"/>
    <property type="match status" value="1"/>
</dbReference>
<dbReference type="SUPFAM" id="SSF103032">
    <property type="entry name" value="Hypothetical protein YwqG"/>
    <property type="match status" value="1"/>
</dbReference>
<dbReference type="EMBL" id="AWSU01000376">
    <property type="protein sequence ID" value="ERI73686.1"/>
    <property type="molecule type" value="Genomic_DNA"/>
</dbReference>
<evidence type="ECO:0008006" key="3">
    <source>
        <dbReference type="Google" id="ProtNLM"/>
    </source>
</evidence>
<proteinExistence type="predicted"/>